<evidence type="ECO:0000313" key="2">
    <source>
        <dbReference type="Proteomes" id="UP000805649"/>
    </source>
</evidence>
<comment type="caution">
    <text evidence="1">The sequence shown here is derived from an EMBL/GenBank/DDBJ whole genome shotgun (WGS) entry which is preliminary data.</text>
</comment>
<accession>A0ACC3YP32</accession>
<evidence type="ECO:0000313" key="1">
    <source>
        <dbReference type="EMBL" id="KAL0932927.1"/>
    </source>
</evidence>
<gene>
    <name evidence="1" type="ORF">CTRU02_211890</name>
</gene>
<reference evidence="1 2" key="1">
    <citation type="journal article" date="2020" name="Phytopathology">
        <title>Genome Sequence Resources of Colletotrichum truncatum, C. plurivorum, C. musicola, and C. sojae: Four Species Pathogenic to Soybean (Glycine max).</title>
        <authorList>
            <person name="Rogerio F."/>
            <person name="Boufleur T.R."/>
            <person name="Ciampi-Guillardi M."/>
            <person name="Sukno S.A."/>
            <person name="Thon M.R."/>
            <person name="Massola Junior N.S."/>
            <person name="Baroncelli R."/>
        </authorList>
    </citation>
    <scope>NUCLEOTIDE SEQUENCE [LARGE SCALE GENOMIC DNA]</scope>
    <source>
        <strain evidence="1 2">CMES1059</strain>
    </source>
</reference>
<keyword evidence="2" id="KW-1185">Reference proteome</keyword>
<organism evidence="1 2">
    <name type="scientific">Colletotrichum truncatum</name>
    <name type="common">Anthracnose fungus</name>
    <name type="synonym">Colletotrichum capsici</name>
    <dbReference type="NCBI Taxonomy" id="5467"/>
    <lineage>
        <taxon>Eukaryota</taxon>
        <taxon>Fungi</taxon>
        <taxon>Dikarya</taxon>
        <taxon>Ascomycota</taxon>
        <taxon>Pezizomycotina</taxon>
        <taxon>Sordariomycetes</taxon>
        <taxon>Hypocreomycetidae</taxon>
        <taxon>Glomerellales</taxon>
        <taxon>Glomerellaceae</taxon>
        <taxon>Colletotrichum</taxon>
        <taxon>Colletotrichum truncatum species complex</taxon>
    </lineage>
</organism>
<sequence length="104" mass="11224">MQRTTQAAIATMLLVATQKVWAEVNMIPRETSSSIPTTPECATPCLLEVFQGGGCEIDRLADCVCTNNTLQAHVSACVQMSCEFNDQVGEHCRATEIAGFQSNV</sequence>
<protein>
    <submittedName>
        <fullName evidence="1">Integral membrane protein</fullName>
    </submittedName>
</protein>
<name>A0ACC3YP32_COLTU</name>
<dbReference type="Proteomes" id="UP000805649">
    <property type="component" value="Unassembled WGS sequence"/>
</dbReference>
<proteinExistence type="predicted"/>
<dbReference type="EMBL" id="VUJX02000008">
    <property type="protein sequence ID" value="KAL0932927.1"/>
    <property type="molecule type" value="Genomic_DNA"/>
</dbReference>